<accession>A0A0P6XR83</accession>
<evidence type="ECO:0000256" key="12">
    <source>
        <dbReference type="ARBA" id="ARBA00022967"/>
    </source>
</evidence>
<dbReference type="InterPro" id="IPR027256">
    <property type="entry name" value="P-typ_ATPase_IB"/>
</dbReference>
<comment type="similarity">
    <text evidence="2 18">Belongs to the cation transport ATPase (P-type) (TC 3.A.3) family. Type IB subfamily.</text>
</comment>
<evidence type="ECO:0000256" key="3">
    <source>
        <dbReference type="ARBA" id="ARBA00012517"/>
    </source>
</evidence>
<dbReference type="Gene3D" id="3.30.70.100">
    <property type="match status" value="1"/>
</dbReference>
<dbReference type="PRINTS" id="PR00119">
    <property type="entry name" value="CATATPASE"/>
</dbReference>
<dbReference type="NCBIfam" id="TIGR01525">
    <property type="entry name" value="ATPase-IB_hvy"/>
    <property type="match status" value="1"/>
</dbReference>
<evidence type="ECO:0000256" key="17">
    <source>
        <dbReference type="ARBA" id="ARBA00049289"/>
    </source>
</evidence>
<dbReference type="InterPro" id="IPR036163">
    <property type="entry name" value="HMA_dom_sf"/>
</dbReference>
<dbReference type="AlphaFoldDB" id="A0A0P6XR83"/>
<dbReference type="SFLD" id="SFLDG00002">
    <property type="entry name" value="C1.7:_P-type_atpase_like"/>
    <property type="match status" value="1"/>
</dbReference>
<name>A0A0P6XR83_9CHLR</name>
<keyword evidence="12" id="KW-1278">Translocase</keyword>
<dbReference type="PRINTS" id="PR00941">
    <property type="entry name" value="CDATPASE"/>
</dbReference>
<feature type="transmembrane region" description="Helical" evidence="18">
    <location>
        <begin position="114"/>
        <end position="132"/>
    </location>
</feature>
<dbReference type="InterPro" id="IPR023298">
    <property type="entry name" value="ATPase_P-typ_TM_dom_sf"/>
</dbReference>
<dbReference type="Gene3D" id="3.40.50.1000">
    <property type="entry name" value="HAD superfamily/HAD-like"/>
    <property type="match status" value="1"/>
</dbReference>
<evidence type="ECO:0000256" key="10">
    <source>
        <dbReference type="ARBA" id="ARBA00022796"/>
    </source>
</evidence>
<dbReference type="Proteomes" id="UP000050502">
    <property type="component" value="Unassembled WGS sequence"/>
</dbReference>
<dbReference type="SUPFAM" id="SSF55008">
    <property type="entry name" value="HMA, heavy metal-associated domain"/>
    <property type="match status" value="1"/>
</dbReference>
<comment type="catalytic activity">
    <reaction evidence="17">
        <text>Cu(+)(in) + ATP + H2O = Cu(+)(out) + ADP + phosphate + H(+)</text>
        <dbReference type="Rhea" id="RHEA:25792"/>
        <dbReference type="ChEBI" id="CHEBI:15377"/>
        <dbReference type="ChEBI" id="CHEBI:15378"/>
        <dbReference type="ChEBI" id="CHEBI:30616"/>
        <dbReference type="ChEBI" id="CHEBI:43474"/>
        <dbReference type="ChEBI" id="CHEBI:49552"/>
        <dbReference type="ChEBI" id="CHEBI:456216"/>
        <dbReference type="EC" id="7.2.2.8"/>
    </reaction>
</comment>
<dbReference type="PATRIC" id="fig|872965.6.peg.2607"/>
<dbReference type="InterPro" id="IPR023214">
    <property type="entry name" value="HAD_sf"/>
</dbReference>
<dbReference type="SUPFAM" id="SSF81653">
    <property type="entry name" value="Calcium ATPase, transduction domain A"/>
    <property type="match status" value="1"/>
</dbReference>
<evidence type="ECO:0000256" key="5">
    <source>
        <dbReference type="ARBA" id="ARBA00022475"/>
    </source>
</evidence>
<comment type="subcellular location">
    <subcellularLocation>
        <location evidence="1">Cell membrane</location>
        <topology evidence="1">Multi-pass membrane protein</topology>
    </subcellularLocation>
</comment>
<dbReference type="InterPro" id="IPR036412">
    <property type="entry name" value="HAD-like_sf"/>
</dbReference>
<evidence type="ECO:0000256" key="8">
    <source>
        <dbReference type="ARBA" id="ARBA00022723"/>
    </source>
</evidence>
<dbReference type="InterPro" id="IPR008250">
    <property type="entry name" value="ATPase_P-typ_transduc_dom_A_sf"/>
</dbReference>
<evidence type="ECO:0000256" key="7">
    <source>
        <dbReference type="ARBA" id="ARBA00022692"/>
    </source>
</evidence>
<reference evidence="20 21" key="1">
    <citation type="submission" date="2015-07" db="EMBL/GenBank/DDBJ databases">
        <title>Whole genome sequence of Ardenticatena maritima DSM 23922.</title>
        <authorList>
            <person name="Hemp J."/>
            <person name="Ward L.M."/>
            <person name="Pace L.A."/>
            <person name="Fischer W.W."/>
        </authorList>
    </citation>
    <scope>NUCLEOTIDE SEQUENCE [LARGE SCALE GENOMIC DNA]</scope>
    <source>
        <strain evidence="20 21">110S</strain>
    </source>
</reference>
<dbReference type="GO" id="GO:0140581">
    <property type="term" value="F:P-type monovalent copper transporter activity"/>
    <property type="evidence" value="ECO:0007669"/>
    <property type="project" value="UniProtKB-EC"/>
</dbReference>
<dbReference type="GO" id="GO:0016887">
    <property type="term" value="F:ATP hydrolysis activity"/>
    <property type="evidence" value="ECO:0007669"/>
    <property type="project" value="InterPro"/>
</dbReference>
<keyword evidence="10" id="KW-0187">Copper transport</keyword>
<dbReference type="GO" id="GO:0005524">
    <property type="term" value="F:ATP binding"/>
    <property type="evidence" value="ECO:0007669"/>
    <property type="project" value="UniProtKB-UniRule"/>
</dbReference>
<dbReference type="GO" id="GO:0046872">
    <property type="term" value="F:metal ion binding"/>
    <property type="evidence" value="ECO:0007669"/>
    <property type="project" value="UniProtKB-KW"/>
</dbReference>
<feature type="transmembrane region" description="Helical" evidence="18">
    <location>
        <begin position="87"/>
        <end position="108"/>
    </location>
</feature>
<protein>
    <recommendedName>
        <fullName evidence="3">P-type Cu(+) transporter</fullName>
        <ecNumber evidence="3">7.2.2.8</ecNumber>
    </recommendedName>
</protein>
<keyword evidence="9 18" id="KW-0547">Nucleotide-binding</keyword>
<dbReference type="EMBL" id="LGKN01000009">
    <property type="protein sequence ID" value="KPL86600.1"/>
    <property type="molecule type" value="Genomic_DNA"/>
</dbReference>
<dbReference type="Gene3D" id="3.40.1110.10">
    <property type="entry name" value="Calcium-transporting ATPase, cytoplasmic domain N"/>
    <property type="match status" value="1"/>
</dbReference>
<dbReference type="InterPro" id="IPR044492">
    <property type="entry name" value="P_typ_ATPase_HD_dom"/>
</dbReference>
<dbReference type="EC" id="7.2.2.8" evidence="3"/>
<comment type="caution">
    <text evidence="20">The sequence shown here is derived from an EMBL/GenBank/DDBJ whole genome shotgun (WGS) entry which is preliminary data.</text>
</comment>
<dbReference type="PANTHER" id="PTHR48085">
    <property type="entry name" value="CADMIUM/ZINC-TRANSPORTING ATPASE HMA2-RELATED"/>
    <property type="match status" value="1"/>
</dbReference>
<evidence type="ECO:0000259" key="19">
    <source>
        <dbReference type="PROSITE" id="PS50846"/>
    </source>
</evidence>
<dbReference type="FunFam" id="3.40.50.1000:FF:000144">
    <property type="entry name" value="copper-transporting ATPase 1 isoform X2"/>
    <property type="match status" value="1"/>
</dbReference>
<evidence type="ECO:0000256" key="16">
    <source>
        <dbReference type="ARBA" id="ARBA00023136"/>
    </source>
</evidence>
<dbReference type="Pfam" id="PF00403">
    <property type="entry name" value="HMA"/>
    <property type="match status" value="1"/>
</dbReference>
<gene>
    <name evidence="20" type="ORF">SE16_14785</name>
</gene>
<keyword evidence="6" id="KW-0597">Phosphoprotein</keyword>
<evidence type="ECO:0000256" key="15">
    <source>
        <dbReference type="ARBA" id="ARBA00023065"/>
    </source>
</evidence>
<dbReference type="InterPro" id="IPR018303">
    <property type="entry name" value="ATPase_P-typ_P_site"/>
</dbReference>
<feature type="transmembrane region" description="Helical" evidence="18">
    <location>
        <begin position="650"/>
        <end position="669"/>
    </location>
</feature>
<dbReference type="InterPro" id="IPR023299">
    <property type="entry name" value="ATPase_P-typ_cyto_dom_N"/>
</dbReference>
<dbReference type="InterPro" id="IPR001757">
    <property type="entry name" value="P_typ_ATPase"/>
</dbReference>
<evidence type="ECO:0000256" key="6">
    <source>
        <dbReference type="ARBA" id="ARBA00022553"/>
    </source>
</evidence>
<feature type="transmembrane region" description="Helical" evidence="18">
    <location>
        <begin position="318"/>
        <end position="338"/>
    </location>
</feature>
<dbReference type="GO" id="GO:0005886">
    <property type="term" value="C:plasma membrane"/>
    <property type="evidence" value="ECO:0007669"/>
    <property type="project" value="UniProtKB-SubCell"/>
</dbReference>
<keyword evidence="8 18" id="KW-0479">Metal-binding</keyword>
<feature type="transmembrane region" description="Helical" evidence="18">
    <location>
        <begin position="344"/>
        <end position="371"/>
    </location>
</feature>
<dbReference type="InterPro" id="IPR017969">
    <property type="entry name" value="Heavy-metal-associated_CS"/>
</dbReference>
<evidence type="ECO:0000256" key="9">
    <source>
        <dbReference type="ARBA" id="ARBA00022741"/>
    </source>
</evidence>
<dbReference type="NCBIfam" id="TIGR01494">
    <property type="entry name" value="ATPase_P-type"/>
    <property type="match status" value="1"/>
</dbReference>
<evidence type="ECO:0000256" key="14">
    <source>
        <dbReference type="ARBA" id="ARBA00023008"/>
    </source>
</evidence>
<keyword evidence="15" id="KW-0406">Ion transport</keyword>
<evidence type="ECO:0000256" key="13">
    <source>
        <dbReference type="ARBA" id="ARBA00022989"/>
    </source>
</evidence>
<dbReference type="CDD" id="cd00371">
    <property type="entry name" value="HMA"/>
    <property type="match status" value="1"/>
</dbReference>
<proteinExistence type="inferred from homology"/>
<keyword evidence="14" id="KW-0186">Copper</keyword>
<dbReference type="SUPFAM" id="SSF56784">
    <property type="entry name" value="HAD-like"/>
    <property type="match status" value="1"/>
</dbReference>
<dbReference type="GO" id="GO:0015086">
    <property type="term" value="F:cadmium ion transmembrane transporter activity"/>
    <property type="evidence" value="ECO:0007669"/>
    <property type="project" value="TreeGrafter"/>
</dbReference>
<keyword evidence="16 18" id="KW-0472">Membrane</keyword>
<dbReference type="SFLD" id="SFLDS00003">
    <property type="entry name" value="Haloacid_Dehalogenase"/>
    <property type="match status" value="1"/>
</dbReference>
<dbReference type="InterPro" id="IPR059000">
    <property type="entry name" value="ATPase_P-type_domA"/>
</dbReference>
<organism evidence="20 21">
    <name type="scientific">Ardenticatena maritima</name>
    <dbReference type="NCBI Taxonomy" id="872965"/>
    <lineage>
        <taxon>Bacteria</taxon>
        <taxon>Bacillati</taxon>
        <taxon>Chloroflexota</taxon>
        <taxon>Ardenticatenia</taxon>
        <taxon>Ardenticatenales</taxon>
        <taxon>Ardenticatenaceae</taxon>
        <taxon>Ardenticatena</taxon>
    </lineage>
</organism>
<evidence type="ECO:0000256" key="2">
    <source>
        <dbReference type="ARBA" id="ARBA00006024"/>
    </source>
</evidence>
<keyword evidence="7 18" id="KW-0812">Transmembrane</keyword>
<dbReference type="PROSITE" id="PS00154">
    <property type="entry name" value="ATPASE_E1_E2"/>
    <property type="match status" value="1"/>
</dbReference>
<dbReference type="PROSITE" id="PS01047">
    <property type="entry name" value="HMA_1"/>
    <property type="match status" value="1"/>
</dbReference>
<feature type="domain" description="HMA" evidence="19">
    <location>
        <begin position="6"/>
        <end position="72"/>
    </location>
</feature>
<dbReference type="NCBIfam" id="TIGR01511">
    <property type="entry name" value="ATPase-IB1_Cu"/>
    <property type="match status" value="1"/>
</dbReference>
<evidence type="ECO:0000256" key="1">
    <source>
        <dbReference type="ARBA" id="ARBA00004651"/>
    </source>
</evidence>
<dbReference type="Pfam" id="PF00122">
    <property type="entry name" value="E1-E2_ATPase"/>
    <property type="match status" value="1"/>
</dbReference>
<sequence>MQSRYRQVRLAVDGLDCGSCAQTLEESLRRLPGVVQARASVATGDVFIEWDTAYVDEDEITAVLHDLGHIVREPTSEEETPTTPPAWCLHAPLLFGVGAFVGGLLLSWRHTTPWESVAFALAMLAAGAPIARRGVQAFRRSRRLTIDALMTIAAIGAALLGEWGEGAAVVVLFAIGEWLEHFAMERARHSVRSLMELVPDTAHRLLPDGTTETVPARALRVGDTILVRPGERIPADGVVVAGQSAVNQAPVTGESMPVFKTVGDPVFSGTVNGEGVIEVRITRPADQSTIARIVALVQDAQSRKAESERMVDRFAARYTPAVVVGAIVLAIVLLLVGLPPREAMLRALVLLVISCPCALVISTPVSVLSAISGAARHGVLIKGGRALEALGRVRVVAIDKTGTLTRGEPRVTNIIPLEGDRETLLRLAAAVEARSEHPLARAVVAAAEEEGLAVPPAQAVRTLTGRGITGVVNGRTVRIGTRDLFEHIPDIAVDHLHRLENEAKTTMLVAQDERILGIIAVADTIRAEAKEAVAALHRLGIERVVLLTGDNETTARAVAAQVGIDDVRAGLLPEEKSAAVEALHAQYGAVAMVGDGINDAPALATADVGIAMGAAGTHQAIETADVALMSDDLRKIAYALRLGRAARRTIAANILFSVGIKLLFMALAIPGWTTLWLAVLADDGASLLVTANGLRLRRVRG</sequence>
<evidence type="ECO:0000313" key="21">
    <source>
        <dbReference type="Proteomes" id="UP000050502"/>
    </source>
</evidence>
<evidence type="ECO:0000313" key="20">
    <source>
        <dbReference type="EMBL" id="KPL86600.1"/>
    </source>
</evidence>
<evidence type="ECO:0000256" key="4">
    <source>
        <dbReference type="ARBA" id="ARBA00022448"/>
    </source>
</evidence>
<dbReference type="InterPro" id="IPR051014">
    <property type="entry name" value="Cation_Transport_ATPase_IB"/>
</dbReference>
<keyword evidence="11 18" id="KW-0067">ATP-binding</keyword>
<dbReference type="SFLD" id="SFLDF00027">
    <property type="entry name" value="p-type_atpase"/>
    <property type="match status" value="1"/>
</dbReference>
<evidence type="ECO:0000256" key="18">
    <source>
        <dbReference type="RuleBase" id="RU362081"/>
    </source>
</evidence>
<dbReference type="Gene3D" id="2.70.150.10">
    <property type="entry name" value="Calcium-transporting ATPase, cytoplasmic transduction domain A"/>
    <property type="match status" value="1"/>
</dbReference>
<evidence type="ECO:0000256" key="11">
    <source>
        <dbReference type="ARBA" id="ARBA00022840"/>
    </source>
</evidence>
<dbReference type="SUPFAM" id="SSF81665">
    <property type="entry name" value="Calcium ATPase, transmembrane domain M"/>
    <property type="match status" value="1"/>
</dbReference>
<dbReference type="PANTHER" id="PTHR48085:SF5">
    <property type="entry name" value="CADMIUM_ZINC-TRANSPORTING ATPASE HMA4-RELATED"/>
    <property type="match status" value="1"/>
</dbReference>
<keyword evidence="4" id="KW-0813">Transport</keyword>
<keyword evidence="13 18" id="KW-1133">Transmembrane helix</keyword>
<keyword evidence="5 18" id="KW-1003">Cell membrane</keyword>
<dbReference type="PROSITE" id="PS50846">
    <property type="entry name" value="HMA_2"/>
    <property type="match status" value="1"/>
</dbReference>
<dbReference type="NCBIfam" id="TIGR01512">
    <property type="entry name" value="ATPase-IB2_Cd"/>
    <property type="match status" value="1"/>
</dbReference>
<dbReference type="Pfam" id="PF00702">
    <property type="entry name" value="Hydrolase"/>
    <property type="match status" value="1"/>
</dbReference>
<dbReference type="InterPro" id="IPR006121">
    <property type="entry name" value="HMA_dom"/>
</dbReference>
<dbReference type="FunFam" id="2.70.150.10:FF:000002">
    <property type="entry name" value="Copper-transporting ATPase 1, putative"/>
    <property type="match status" value="1"/>
</dbReference>